<evidence type="ECO:0000256" key="3">
    <source>
        <dbReference type="ARBA" id="ARBA00022525"/>
    </source>
</evidence>
<evidence type="ECO:0000256" key="2">
    <source>
        <dbReference type="ARBA" id="ARBA00010400"/>
    </source>
</evidence>
<accession>G4ZPT3</accession>
<dbReference type="AlphaFoldDB" id="G4ZPT3"/>
<evidence type="ECO:0000256" key="1">
    <source>
        <dbReference type="ARBA" id="ARBA00004613"/>
    </source>
</evidence>
<name>G4ZPT3_PHYSP</name>
<keyword evidence="3 5" id="KW-0964">Secreted</keyword>
<evidence type="ECO:0000256" key="4">
    <source>
        <dbReference type="ARBA" id="ARBA00022729"/>
    </source>
</evidence>
<keyword evidence="7" id="KW-1185">Reference proteome</keyword>
<comment type="domain">
    <text evidence="5">The RxLR-dEER motif acts to carry the protein into the host cell cytoplasm through binding to cell surface phosphatidylinositol-3-phosphate.</text>
</comment>
<protein>
    <recommendedName>
        <fullName evidence="5">RxLR effector protein</fullName>
    </recommendedName>
</protein>
<evidence type="ECO:0000313" key="6">
    <source>
        <dbReference type="EMBL" id="EGZ16338.1"/>
    </source>
</evidence>
<dbReference type="EMBL" id="JH159155">
    <property type="protein sequence ID" value="EGZ16338.1"/>
    <property type="molecule type" value="Genomic_DNA"/>
</dbReference>
<dbReference type="Pfam" id="PF16810">
    <property type="entry name" value="RXLR"/>
    <property type="match status" value="1"/>
</dbReference>
<dbReference type="RefSeq" id="XP_009530087.1">
    <property type="nucleotide sequence ID" value="XM_009531792.1"/>
</dbReference>
<organism evidence="6 7">
    <name type="scientific">Phytophthora sojae (strain P6497)</name>
    <name type="common">Soybean stem and root rot agent</name>
    <name type="synonym">Phytophthora megasperma f. sp. glycines</name>
    <dbReference type="NCBI Taxonomy" id="1094619"/>
    <lineage>
        <taxon>Eukaryota</taxon>
        <taxon>Sar</taxon>
        <taxon>Stramenopiles</taxon>
        <taxon>Oomycota</taxon>
        <taxon>Peronosporomycetes</taxon>
        <taxon>Peronosporales</taxon>
        <taxon>Peronosporaceae</taxon>
        <taxon>Phytophthora</taxon>
    </lineage>
</organism>
<dbReference type="Proteomes" id="UP000002640">
    <property type="component" value="Unassembled WGS sequence"/>
</dbReference>
<dbReference type="InterPro" id="IPR031825">
    <property type="entry name" value="RXLR"/>
</dbReference>
<dbReference type="GeneID" id="20646830"/>
<comment type="similarity">
    <text evidence="2 5">Belongs to the RxLR effector family.</text>
</comment>
<comment type="subcellular location">
    <subcellularLocation>
        <location evidence="1 5">Secreted</location>
    </subcellularLocation>
</comment>
<reference evidence="6 7" key="1">
    <citation type="journal article" date="2006" name="Science">
        <title>Phytophthora genome sequences uncover evolutionary origins and mechanisms of pathogenesis.</title>
        <authorList>
            <person name="Tyler B.M."/>
            <person name="Tripathy S."/>
            <person name="Zhang X."/>
            <person name="Dehal P."/>
            <person name="Jiang R.H."/>
            <person name="Aerts A."/>
            <person name="Arredondo F.D."/>
            <person name="Baxter L."/>
            <person name="Bensasson D."/>
            <person name="Beynon J.L."/>
            <person name="Chapman J."/>
            <person name="Damasceno C.M."/>
            <person name="Dorrance A.E."/>
            <person name="Dou D."/>
            <person name="Dickerman A.W."/>
            <person name="Dubchak I.L."/>
            <person name="Garbelotto M."/>
            <person name="Gijzen M."/>
            <person name="Gordon S.G."/>
            <person name="Govers F."/>
            <person name="Grunwald N.J."/>
            <person name="Huang W."/>
            <person name="Ivors K.L."/>
            <person name="Jones R.W."/>
            <person name="Kamoun S."/>
            <person name="Krampis K."/>
            <person name="Lamour K.H."/>
            <person name="Lee M.K."/>
            <person name="McDonald W.H."/>
            <person name="Medina M."/>
            <person name="Meijer H.J."/>
            <person name="Nordberg E.K."/>
            <person name="Maclean D.J."/>
            <person name="Ospina-Giraldo M.D."/>
            <person name="Morris P.F."/>
            <person name="Phuntumart V."/>
            <person name="Putnam N.H."/>
            <person name="Rash S."/>
            <person name="Rose J.K."/>
            <person name="Sakihama Y."/>
            <person name="Salamov A.A."/>
            <person name="Savidor A."/>
            <person name="Scheuring C.F."/>
            <person name="Smith B.M."/>
            <person name="Sobral B.W."/>
            <person name="Terry A."/>
            <person name="Torto-Alalibo T.A."/>
            <person name="Win J."/>
            <person name="Xu Z."/>
            <person name="Zhang H."/>
            <person name="Grigoriev I.V."/>
            <person name="Rokhsar D.S."/>
            <person name="Boore J.L."/>
        </authorList>
    </citation>
    <scope>NUCLEOTIDE SEQUENCE [LARGE SCALE GENOMIC DNA]</scope>
    <source>
        <strain evidence="6 7">P6497</strain>
    </source>
</reference>
<evidence type="ECO:0000313" key="7">
    <source>
        <dbReference type="Proteomes" id="UP000002640"/>
    </source>
</evidence>
<sequence length="96" mass="10554">MKMLDYGADDAGSKITGHTEVIVPGHIEADGDAVDGLNNRLLRATETNDVAAGGGIEERRLTEKMSSSTIKKLLNDATFLEKTFRNWKFESAIRSR</sequence>
<comment type="function">
    <text evidence="5">Effector that suppresses plant defense responses during pathogen infection.</text>
</comment>
<proteinExistence type="inferred from homology"/>
<keyword evidence="4" id="KW-0732">Signal</keyword>
<dbReference type="InParanoid" id="G4ZPT3"/>
<dbReference type="KEGG" id="psoj:PHYSODRAFT_334529"/>
<gene>
    <name evidence="6" type="ORF">PHYSODRAFT_334529</name>
</gene>
<evidence type="ECO:0000256" key="5">
    <source>
        <dbReference type="RuleBase" id="RU367124"/>
    </source>
</evidence>